<reference evidence="2" key="1">
    <citation type="journal article" date="2019" name="Int. J. Syst. Evol. Microbiol.">
        <title>The Global Catalogue of Microorganisms (GCM) 10K type strain sequencing project: providing services to taxonomists for standard genome sequencing and annotation.</title>
        <authorList>
            <consortium name="The Broad Institute Genomics Platform"/>
            <consortium name="The Broad Institute Genome Sequencing Center for Infectious Disease"/>
            <person name="Wu L."/>
            <person name="Ma J."/>
        </authorList>
    </citation>
    <scope>NUCLEOTIDE SEQUENCE [LARGE SCALE GENOMIC DNA]</scope>
    <source>
        <strain evidence="2">KCTC 52490</strain>
    </source>
</reference>
<name>A0ABW6AFT2_9BACT</name>
<comment type="caution">
    <text evidence="1">The sequence shown here is derived from an EMBL/GenBank/DDBJ whole genome shotgun (WGS) entry which is preliminary data.</text>
</comment>
<keyword evidence="2" id="KW-1185">Reference proteome</keyword>
<evidence type="ECO:0000313" key="2">
    <source>
        <dbReference type="Proteomes" id="UP001597512"/>
    </source>
</evidence>
<accession>A0ABW6AFT2</accession>
<sequence length="87" mass="9780">MRAIAGLQAATRSVGRTSEVFAVVIRQAVGLGKTSEWVKRELRFEAMVQEVESRAALARLDLEHSGAVDDNLLDLYNERLNRFNSIY</sequence>
<dbReference type="RefSeq" id="WP_381499573.1">
    <property type="nucleotide sequence ID" value="NZ_JBHUOM010000002.1"/>
</dbReference>
<organism evidence="1 2">
    <name type="scientific">Spirosoma flavum</name>
    <dbReference type="NCBI Taxonomy" id="2048557"/>
    <lineage>
        <taxon>Bacteria</taxon>
        <taxon>Pseudomonadati</taxon>
        <taxon>Bacteroidota</taxon>
        <taxon>Cytophagia</taxon>
        <taxon>Cytophagales</taxon>
        <taxon>Cytophagaceae</taxon>
        <taxon>Spirosoma</taxon>
    </lineage>
</organism>
<evidence type="ECO:0000313" key="1">
    <source>
        <dbReference type="EMBL" id="MFD2934166.1"/>
    </source>
</evidence>
<dbReference type="Proteomes" id="UP001597512">
    <property type="component" value="Unassembled WGS sequence"/>
</dbReference>
<gene>
    <name evidence="1" type="ORF">ACFS25_10260</name>
</gene>
<protein>
    <submittedName>
        <fullName evidence="1">Uncharacterized protein</fullName>
    </submittedName>
</protein>
<dbReference type="EMBL" id="JBHUOM010000002">
    <property type="protein sequence ID" value="MFD2934166.1"/>
    <property type="molecule type" value="Genomic_DNA"/>
</dbReference>
<proteinExistence type="predicted"/>